<dbReference type="Pfam" id="PF00037">
    <property type="entry name" value="Fer4"/>
    <property type="match status" value="1"/>
</dbReference>
<dbReference type="InterPro" id="IPR017900">
    <property type="entry name" value="4Fe4S_Fe_S_CS"/>
</dbReference>
<keyword evidence="6" id="KW-1185">Reference proteome</keyword>
<name>A0A3G2R3R8_9FIRM</name>
<proteinExistence type="predicted"/>
<evidence type="ECO:0000256" key="3">
    <source>
        <dbReference type="ARBA" id="ARBA00023014"/>
    </source>
</evidence>
<dbReference type="PROSITE" id="PS51379">
    <property type="entry name" value="4FE4S_FER_2"/>
    <property type="match status" value="2"/>
</dbReference>
<dbReference type="PANTHER" id="PTHR43122">
    <property type="entry name" value="FERREDOXIN SUBUNIT OF PYRUVATE:FLAVODOXIN OXIDOREDUCTASE-RELATED"/>
    <property type="match status" value="1"/>
</dbReference>
<sequence>MNKLVIDKDRCKGCGLCVEVCPKKILHFDNSIVNVLGYHPVAACEGCIACGFCSTICPDIVFSVYKDVREGEAVGKAVDEG</sequence>
<feature type="domain" description="4Fe-4S ferredoxin-type" evidence="4">
    <location>
        <begin position="38"/>
        <end position="67"/>
    </location>
</feature>
<dbReference type="GO" id="GO:0046872">
    <property type="term" value="F:metal ion binding"/>
    <property type="evidence" value="ECO:0007669"/>
    <property type="project" value="UniProtKB-KW"/>
</dbReference>
<reference evidence="5 6" key="1">
    <citation type="submission" date="2018-10" db="EMBL/GenBank/DDBJ databases">
        <authorList>
            <person name="Zhang X."/>
        </authorList>
    </citation>
    <scope>NUCLEOTIDE SEQUENCE [LARGE SCALE GENOMIC DNA]</scope>
    <source>
        <strain evidence="5 6">SK-G1</strain>
    </source>
</reference>
<dbReference type="InterPro" id="IPR017896">
    <property type="entry name" value="4Fe4S_Fe-S-bd"/>
</dbReference>
<evidence type="ECO:0000259" key="4">
    <source>
        <dbReference type="PROSITE" id="PS51379"/>
    </source>
</evidence>
<gene>
    <name evidence="5" type="ORF">D2962_05335</name>
</gene>
<dbReference type="PANTHER" id="PTHR43122:SF2">
    <property type="entry name" value="FERREDOXIN SUBUNIT OF PYRUVATE:FLAVODOXIN OXIDOREDUCTASE"/>
    <property type="match status" value="1"/>
</dbReference>
<dbReference type="SUPFAM" id="SSF54862">
    <property type="entry name" value="4Fe-4S ferredoxins"/>
    <property type="match status" value="1"/>
</dbReference>
<evidence type="ECO:0000256" key="1">
    <source>
        <dbReference type="ARBA" id="ARBA00022723"/>
    </source>
</evidence>
<keyword evidence="1" id="KW-0479">Metal-binding</keyword>
<evidence type="ECO:0000313" key="5">
    <source>
        <dbReference type="EMBL" id="AYO30113.1"/>
    </source>
</evidence>
<organism evidence="5 6">
    <name type="scientific">Biomaibacter acetigenes</name>
    <dbReference type="NCBI Taxonomy" id="2316383"/>
    <lineage>
        <taxon>Bacteria</taxon>
        <taxon>Bacillati</taxon>
        <taxon>Bacillota</taxon>
        <taxon>Clostridia</taxon>
        <taxon>Thermosediminibacterales</taxon>
        <taxon>Tepidanaerobacteraceae</taxon>
        <taxon>Biomaibacter</taxon>
    </lineage>
</organism>
<keyword evidence="2" id="KW-0408">Iron</keyword>
<dbReference type="EMBL" id="CP033169">
    <property type="protein sequence ID" value="AYO30113.1"/>
    <property type="molecule type" value="Genomic_DNA"/>
</dbReference>
<feature type="domain" description="4Fe-4S ferredoxin-type" evidence="4">
    <location>
        <begin position="2"/>
        <end position="31"/>
    </location>
</feature>
<dbReference type="Gene3D" id="3.30.70.20">
    <property type="match status" value="1"/>
</dbReference>
<dbReference type="KEGG" id="bacg:D2962_05335"/>
<dbReference type="GO" id="GO:0051536">
    <property type="term" value="F:iron-sulfur cluster binding"/>
    <property type="evidence" value="ECO:0007669"/>
    <property type="project" value="UniProtKB-KW"/>
</dbReference>
<protein>
    <submittedName>
        <fullName evidence="5">4Fe-4S dicluster domain-containing protein</fullName>
    </submittedName>
</protein>
<dbReference type="PROSITE" id="PS00198">
    <property type="entry name" value="4FE4S_FER_1"/>
    <property type="match status" value="2"/>
</dbReference>
<evidence type="ECO:0000256" key="2">
    <source>
        <dbReference type="ARBA" id="ARBA00023004"/>
    </source>
</evidence>
<dbReference type="AlphaFoldDB" id="A0A3G2R3R8"/>
<accession>A0A3G2R3R8</accession>
<dbReference type="Proteomes" id="UP000280960">
    <property type="component" value="Chromosome"/>
</dbReference>
<dbReference type="Pfam" id="PF12800">
    <property type="entry name" value="Fer4_4"/>
    <property type="match status" value="1"/>
</dbReference>
<evidence type="ECO:0000313" key="6">
    <source>
        <dbReference type="Proteomes" id="UP000280960"/>
    </source>
</evidence>
<keyword evidence="3" id="KW-0411">Iron-sulfur</keyword>
<dbReference type="RefSeq" id="WP_120768898.1">
    <property type="nucleotide sequence ID" value="NZ_CP033169.1"/>
</dbReference>